<evidence type="ECO:0000313" key="5">
    <source>
        <dbReference type="Proteomes" id="UP000575083"/>
    </source>
</evidence>
<feature type="coiled-coil region" evidence="1">
    <location>
        <begin position="187"/>
        <end position="214"/>
    </location>
</feature>
<dbReference type="InterPro" id="IPR003346">
    <property type="entry name" value="Transposase_20"/>
</dbReference>
<dbReference type="GO" id="GO:0006313">
    <property type="term" value="P:DNA transposition"/>
    <property type="evidence" value="ECO:0007669"/>
    <property type="project" value="InterPro"/>
</dbReference>
<reference evidence="4 5" key="1">
    <citation type="submission" date="2020-08" db="EMBL/GenBank/DDBJ databases">
        <title>Functional genomics of gut bacteria from endangered species of beetles.</title>
        <authorList>
            <person name="Carlos-Shanley C."/>
        </authorList>
    </citation>
    <scope>NUCLEOTIDE SEQUENCE [LARGE SCALE GENOMIC DNA]</scope>
    <source>
        <strain evidence="4 5">S00198</strain>
    </source>
</reference>
<dbReference type="InterPro" id="IPR047650">
    <property type="entry name" value="Transpos_IS110"/>
</dbReference>
<dbReference type="NCBIfam" id="NF033542">
    <property type="entry name" value="transpos_IS110"/>
    <property type="match status" value="1"/>
</dbReference>
<dbReference type="PANTHER" id="PTHR33055">
    <property type="entry name" value="TRANSPOSASE FOR INSERTION SEQUENCE ELEMENT IS1111A"/>
    <property type="match status" value="1"/>
</dbReference>
<keyword evidence="5" id="KW-1185">Reference proteome</keyword>
<evidence type="ECO:0000259" key="2">
    <source>
        <dbReference type="Pfam" id="PF01548"/>
    </source>
</evidence>
<dbReference type="Proteomes" id="UP000575083">
    <property type="component" value="Unassembled WGS sequence"/>
</dbReference>
<comment type="caution">
    <text evidence="4">The sequence shown here is derived from an EMBL/GenBank/DDBJ whole genome shotgun (WGS) entry which is preliminary data.</text>
</comment>
<evidence type="ECO:0000259" key="3">
    <source>
        <dbReference type="Pfam" id="PF02371"/>
    </source>
</evidence>
<feature type="domain" description="Transposase IS110-like N-terminal" evidence="2">
    <location>
        <begin position="7"/>
        <end position="145"/>
    </location>
</feature>
<sequence length="341" mass="37373">MNATTYGMDIAKNVFQLHWVEPTSAEICRRKLSRSKVLEFFAKRLPARIVMEACGGAHHWARELAALGHQVELLPAHQVRKFASGNKDDAADARAIWLAAQHPDIRRVPLKSIQQQAELSVHRVRSHWMQVRTATINCLRGLLYEFGVVLPKGRRAALRLLAEQRAQVDQQLPGAMVQLLDSQLLALGTLDAQIASLEAQIEAVQRSNEVARRLRQVPGIGLLGATALAATLGDGSAWRSAREFACCMGLTPRHTGTGGKVRMGGISKRGDAYIRTLLIHGARNLVRCAQPVPWIAQLLERRPFNVVATAVAHKLARAAWAMVAQGTAWQANHKAGVTAHA</sequence>
<evidence type="ECO:0000256" key="1">
    <source>
        <dbReference type="SAM" id="Coils"/>
    </source>
</evidence>
<organism evidence="4 5">
    <name type="scientific">Acidovorax soli</name>
    <dbReference type="NCBI Taxonomy" id="592050"/>
    <lineage>
        <taxon>Bacteria</taxon>
        <taxon>Pseudomonadati</taxon>
        <taxon>Pseudomonadota</taxon>
        <taxon>Betaproteobacteria</taxon>
        <taxon>Burkholderiales</taxon>
        <taxon>Comamonadaceae</taxon>
        <taxon>Acidovorax</taxon>
    </lineage>
</organism>
<dbReference type="AlphaFoldDB" id="A0A7X0UDD2"/>
<protein>
    <submittedName>
        <fullName evidence="4">Transposase</fullName>
    </submittedName>
</protein>
<evidence type="ECO:0000313" key="4">
    <source>
        <dbReference type="EMBL" id="MBB6564362.1"/>
    </source>
</evidence>
<name>A0A7X0UDD2_9BURK</name>
<proteinExistence type="predicted"/>
<dbReference type="GO" id="GO:0003677">
    <property type="term" value="F:DNA binding"/>
    <property type="evidence" value="ECO:0007669"/>
    <property type="project" value="InterPro"/>
</dbReference>
<dbReference type="RefSeq" id="WP_184866323.1">
    <property type="nucleotide sequence ID" value="NZ_JACHLK010000044.1"/>
</dbReference>
<feature type="domain" description="Transposase IS116/IS110/IS902 C-terminal" evidence="3">
    <location>
        <begin position="212"/>
        <end position="289"/>
    </location>
</feature>
<dbReference type="InterPro" id="IPR002525">
    <property type="entry name" value="Transp_IS110-like_N"/>
</dbReference>
<dbReference type="GO" id="GO:0004803">
    <property type="term" value="F:transposase activity"/>
    <property type="evidence" value="ECO:0007669"/>
    <property type="project" value="InterPro"/>
</dbReference>
<dbReference type="EMBL" id="JACHLK010000044">
    <property type="protein sequence ID" value="MBB6564362.1"/>
    <property type="molecule type" value="Genomic_DNA"/>
</dbReference>
<dbReference type="Pfam" id="PF02371">
    <property type="entry name" value="Transposase_20"/>
    <property type="match status" value="1"/>
</dbReference>
<keyword evidence="1" id="KW-0175">Coiled coil</keyword>
<accession>A0A7X0UDD2</accession>
<gene>
    <name evidence="4" type="ORF">HNP48_007094</name>
</gene>
<dbReference type="PANTHER" id="PTHR33055:SF3">
    <property type="entry name" value="PUTATIVE TRANSPOSASE FOR IS117-RELATED"/>
    <property type="match status" value="1"/>
</dbReference>
<dbReference type="Pfam" id="PF01548">
    <property type="entry name" value="DEDD_Tnp_IS110"/>
    <property type="match status" value="1"/>
</dbReference>